<organism evidence="5 6">
    <name type="scientific">Acetoanaerobium pronyense</name>
    <dbReference type="NCBI Taxonomy" id="1482736"/>
    <lineage>
        <taxon>Bacteria</taxon>
        <taxon>Bacillati</taxon>
        <taxon>Bacillota</taxon>
        <taxon>Clostridia</taxon>
        <taxon>Peptostreptococcales</taxon>
        <taxon>Filifactoraceae</taxon>
        <taxon>Acetoanaerobium</taxon>
    </lineage>
</organism>
<dbReference type="Gene3D" id="3.40.1190.20">
    <property type="match status" value="1"/>
</dbReference>
<dbReference type="EMBL" id="JAGGLI010000052">
    <property type="protein sequence ID" value="MBP2028966.1"/>
    <property type="molecule type" value="Genomic_DNA"/>
</dbReference>
<dbReference type="GO" id="GO:0008865">
    <property type="term" value="F:fructokinase activity"/>
    <property type="evidence" value="ECO:0007669"/>
    <property type="project" value="UniProtKB-EC"/>
</dbReference>
<evidence type="ECO:0000256" key="1">
    <source>
        <dbReference type="ARBA" id="ARBA00010688"/>
    </source>
</evidence>
<dbReference type="InterPro" id="IPR029056">
    <property type="entry name" value="Ribokinase-like"/>
</dbReference>
<dbReference type="Pfam" id="PF00294">
    <property type="entry name" value="PfkB"/>
    <property type="match status" value="1"/>
</dbReference>
<protein>
    <submittedName>
        <fullName evidence="5">Fructokinase</fullName>
        <ecNumber evidence="5">2.7.1.4</ecNumber>
    </submittedName>
</protein>
<evidence type="ECO:0000313" key="6">
    <source>
        <dbReference type="Proteomes" id="UP001314903"/>
    </source>
</evidence>
<dbReference type="InterPro" id="IPR011611">
    <property type="entry name" value="PfkB_dom"/>
</dbReference>
<dbReference type="PROSITE" id="PS00584">
    <property type="entry name" value="PFKB_KINASES_2"/>
    <property type="match status" value="1"/>
</dbReference>
<keyword evidence="6" id="KW-1185">Reference proteome</keyword>
<dbReference type="RefSeq" id="WP_209662021.1">
    <property type="nucleotide sequence ID" value="NZ_JAGGLI010000052.1"/>
</dbReference>
<keyword evidence="2 5" id="KW-0808">Transferase</keyword>
<evidence type="ECO:0000313" key="5">
    <source>
        <dbReference type="EMBL" id="MBP2028966.1"/>
    </source>
</evidence>
<dbReference type="InterPro" id="IPR002173">
    <property type="entry name" value="Carboh/pur_kinase_PfkB_CS"/>
</dbReference>
<feature type="domain" description="Carbohydrate kinase PfkB" evidence="4">
    <location>
        <begin position="4"/>
        <end position="314"/>
    </location>
</feature>
<comment type="caution">
    <text evidence="5">The sequence shown here is derived from an EMBL/GenBank/DDBJ whole genome shotgun (WGS) entry which is preliminary data.</text>
</comment>
<dbReference type="SUPFAM" id="SSF53613">
    <property type="entry name" value="Ribokinase-like"/>
    <property type="match status" value="1"/>
</dbReference>
<evidence type="ECO:0000256" key="2">
    <source>
        <dbReference type="ARBA" id="ARBA00022679"/>
    </source>
</evidence>
<gene>
    <name evidence="5" type="ORF">J2Z35_002804</name>
</gene>
<reference evidence="5 6" key="1">
    <citation type="submission" date="2021-03" db="EMBL/GenBank/DDBJ databases">
        <title>Genomic Encyclopedia of Type Strains, Phase IV (KMG-IV): sequencing the most valuable type-strain genomes for metagenomic binning, comparative biology and taxonomic classification.</title>
        <authorList>
            <person name="Goeker M."/>
        </authorList>
    </citation>
    <scope>NUCLEOTIDE SEQUENCE [LARGE SCALE GENOMIC DNA]</scope>
    <source>
        <strain evidence="5 6">DSM 27512</strain>
    </source>
</reference>
<dbReference type="EC" id="2.7.1.4" evidence="5"/>
<sequence length="326" mass="36342">MKNRVYTIGEALIDFIPNEIGVSLKDVVGFKRVMGGAPSNVAIAVSKLKGNSTFISKVGEDAFGSYIIDKLKEFKVDTSWVYKTNKAKTGLAFVSLKDDGQRDFSFYRNPSADMLLSEEEVEDINLKQGDILHFCSVDLIDAPVKKAHKRLIEKALKTKTLISFDPNVRLPLWESSKSCLDAIREFVPYAHILKISDEELNFITGIEDNEQAIKSLFIGNVEWVIYTLGSKGSLIVTKDNKRFEFPGFDVNACDTTGAGDAFVGALLFKLLAKSMNILSLKNIIEEDLKEIFRFCNAYAALTTTKNGAVDAMHTMEETIEFMENLS</sequence>
<name>A0ABS4KPC2_9FIRM</name>
<keyword evidence="3" id="KW-0418">Kinase</keyword>
<dbReference type="Proteomes" id="UP001314903">
    <property type="component" value="Unassembled WGS sequence"/>
</dbReference>
<dbReference type="InterPro" id="IPR050306">
    <property type="entry name" value="PfkB_Carbo_kinase"/>
</dbReference>
<accession>A0ABS4KPC2</accession>
<proteinExistence type="inferred from homology"/>
<dbReference type="CDD" id="cd01167">
    <property type="entry name" value="bac_FRK"/>
    <property type="match status" value="1"/>
</dbReference>
<dbReference type="PANTHER" id="PTHR43085:SF54">
    <property type="entry name" value="PUTATIVE-RELATED"/>
    <property type="match status" value="1"/>
</dbReference>
<evidence type="ECO:0000259" key="4">
    <source>
        <dbReference type="Pfam" id="PF00294"/>
    </source>
</evidence>
<comment type="similarity">
    <text evidence="1">Belongs to the carbohydrate kinase PfkB family.</text>
</comment>
<dbReference type="PANTHER" id="PTHR43085">
    <property type="entry name" value="HEXOKINASE FAMILY MEMBER"/>
    <property type="match status" value="1"/>
</dbReference>
<evidence type="ECO:0000256" key="3">
    <source>
        <dbReference type="ARBA" id="ARBA00022777"/>
    </source>
</evidence>